<organism evidence="3 4">
    <name type="scientific">Hyaloscypha hepaticicola</name>
    <dbReference type="NCBI Taxonomy" id="2082293"/>
    <lineage>
        <taxon>Eukaryota</taxon>
        <taxon>Fungi</taxon>
        <taxon>Dikarya</taxon>
        <taxon>Ascomycota</taxon>
        <taxon>Pezizomycotina</taxon>
        <taxon>Leotiomycetes</taxon>
        <taxon>Helotiales</taxon>
        <taxon>Hyaloscyphaceae</taxon>
        <taxon>Hyaloscypha</taxon>
    </lineage>
</organism>
<name>A0A2J6Q9Y5_9HELO</name>
<dbReference type="EMBL" id="KZ613476">
    <property type="protein sequence ID" value="PMD23071.1"/>
    <property type="molecule type" value="Genomic_DNA"/>
</dbReference>
<gene>
    <name evidence="3" type="ORF">NA56DRAFT_702174</name>
</gene>
<keyword evidence="2" id="KW-0812">Transmembrane</keyword>
<evidence type="ECO:0000256" key="1">
    <source>
        <dbReference type="SAM" id="MobiDB-lite"/>
    </source>
</evidence>
<feature type="compositionally biased region" description="Basic and acidic residues" evidence="1">
    <location>
        <begin position="82"/>
        <end position="92"/>
    </location>
</feature>
<evidence type="ECO:0000313" key="3">
    <source>
        <dbReference type="EMBL" id="PMD23071.1"/>
    </source>
</evidence>
<feature type="region of interest" description="Disordered" evidence="1">
    <location>
        <begin position="71"/>
        <end position="92"/>
    </location>
</feature>
<evidence type="ECO:0000313" key="4">
    <source>
        <dbReference type="Proteomes" id="UP000235672"/>
    </source>
</evidence>
<feature type="transmembrane region" description="Helical" evidence="2">
    <location>
        <begin position="12"/>
        <end position="29"/>
    </location>
</feature>
<reference evidence="3 4" key="1">
    <citation type="submission" date="2016-05" db="EMBL/GenBank/DDBJ databases">
        <title>A degradative enzymes factory behind the ericoid mycorrhizal symbiosis.</title>
        <authorList>
            <consortium name="DOE Joint Genome Institute"/>
            <person name="Martino E."/>
            <person name="Morin E."/>
            <person name="Grelet G."/>
            <person name="Kuo A."/>
            <person name="Kohler A."/>
            <person name="Daghino S."/>
            <person name="Barry K."/>
            <person name="Choi C."/>
            <person name="Cichocki N."/>
            <person name="Clum A."/>
            <person name="Copeland A."/>
            <person name="Hainaut M."/>
            <person name="Haridas S."/>
            <person name="Labutti K."/>
            <person name="Lindquist E."/>
            <person name="Lipzen A."/>
            <person name="Khouja H.-R."/>
            <person name="Murat C."/>
            <person name="Ohm R."/>
            <person name="Olson A."/>
            <person name="Spatafora J."/>
            <person name="Veneault-Fourrey C."/>
            <person name="Henrissat B."/>
            <person name="Grigoriev I."/>
            <person name="Martin F."/>
            <person name="Perotto S."/>
        </authorList>
    </citation>
    <scope>NUCLEOTIDE SEQUENCE [LARGE SCALE GENOMIC DNA]</scope>
    <source>
        <strain evidence="3 4">UAMH 7357</strain>
    </source>
</reference>
<keyword evidence="2" id="KW-1133">Transmembrane helix</keyword>
<dbReference type="Proteomes" id="UP000235672">
    <property type="component" value="Unassembled WGS sequence"/>
</dbReference>
<keyword evidence="4" id="KW-1185">Reference proteome</keyword>
<sequence length="173" mass="19920">MAKDLDDSTKALGTVFCFILIAYIFYHLGSFSTQPIGQNPHVSPTLSCNRPCCREGEVTILQTEVSMPKKATRIENSSEIPRSTEQESEAKRALRKTRELESKMRVDIAELNDKRKMEMELLREELLRWLWDSKRMEERGVLGWFGGGKKKKGEILNEARLPKNTHAEKTKLH</sequence>
<proteinExistence type="predicted"/>
<dbReference type="OrthoDB" id="3534457at2759"/>
<protein>
    <submittedName>
        <fullName evidence="3">Uncharacterized protein</fullName>
    </submittedName>
</protein>
<dbReference type="AlphaFoldDB" id="A0A2J6Q9Y5"/>
<keyword evidence="2" id="KW-0472">Membrane</keyword>
<evidence type="ECO:0000256" key="2">
    <source>
        <dbReference type="SAM" id="Phobius"/>
    </source>
</evidence>
<accession>A0A2J6Q9Y5</accession>